<dbReference type="Pfam" id="PF08712">
    <property type="entry name" value="Nfu_N"/>
    <property type="match status" value="1"/>
</dbReference>
<feature type="domain" description="Scaffold protein Nfu/NifU N-terminal" evidence="2">
    <location>
        <begin position="66"/>
        <end position="154"/>
    </location>
</feature>
<proteinExistence type="inferred from homology"/>
<dbReference type="FunFam" id="3.30.1370.70:FF:000001">
    <property type="entry name" value="NifU-like protein 4, mitochondrial"/>
    <property type="match status" value="1"/>
</dbReference>
<dbReference type="OrthoDB" id="565552at2759"/>
<dbReference type="InterPro" id="IPR014824">
    <property type="entry name" value="Nfu/NifU_N"/>
</dbReference>
<evidence type="ECO:0000259" key="2">
    <source>
        <dbReference type="SMART" id="SM00932"/>
    </source>
</evidence>
<dbReference type="InterPro" id="IPR036498">
    <property type="entry name" value="Nfu/NifU_N_sf"/>
</dbReference>
<name>A0A167C680_9ASCO</name>
<dbReference type="InterPro" id="IPR034904">
    <property type="entry name" value="FSCA_dom_sf"/>
</dbReference>
<dbReference type="Pfam" id="PF01106">
    <property type="entry name" value="NifU"/>
    <property type="match status" value="1"/>
</dbReference>
<dbReference type="Gene3D" id="3.30.300.130">
    <property type="entry name" value="Fe-S cluster assembly (FSCA)"/>
    <property type="match status" value="1"/>
</dbReference>
<keyword evidence="4" id="KW-1185">Reference proteome</keyword>
<dbReference type="PANTHER" id="PTHR11178:SF1">
    <property type="entry name" value="NFU1 IRON-SULFUR CLUSTER SCAFFOLD HOMOLOG, MITOCHONDRIAL"/>
    <property type="match status" value="1"/>
</dbReference>
<dbReference type="KEGG" id="slb:AWJ20_4073"/>
<comment type="similarity">
    <text evidence="1">Belongs to the NifU family.</text>
</comment>
<reference evidence="3 4" key="1">
    <citation type="submission" date="2016-02" db="EMBL/GenBank/DDBJ databases">
        <title>Complete genome sequence and transcriptome regulation of the pentose utilising yeast Sugiyamaella lignohabitans.</title>
        <authorList>
            <person name="Bellasio M."/>
            <person name="Peymann A."/>
            <person name="Valli M."/>
            <person name="Sipitzky M."/>
            <person name="Graf A."/>
            <person name="Sauer M."/>
            <person name="Marx H."/>
            <person name="Mattanovich D."/>
        </authorList>
    </citation>
    <scope>NUCLEOTIDE SEQUENCE [LARGE SCALE GENOMIC DNA]</scope>
    <source>
        <strain evidence="3 4">CBS 10342</strain>
    </source>
</reference>
<dbReference type="Proteomes" id="UP000189580">
    <property type="component" value="Chromosome c"/>
</dbReference>
<dbReference type="GO" id="GO:0016226">
    <property type="term" value="P:iron-sulfur cluster assembly"/>
    <property type="evidence" value="ECO:0007669"/>
    <property type="project" value="InterPro"/>
</dbReference>
<dbReference type="SUPFAM" id="SSF117916">
    <property type="entry name" value="Fe-S cluster assembly (FSCA) domain-like"/>
    <property type="match status" value="1"/>
</dbReference>
<dbReference type="SMART" id="SM00932">
    <property type="entry name" value="Nfu_N"/>
    <property type="match status" value="1"/>
</dbReference>
<dbReference type="GO" id="GO:0005506">
    <property type="term" value="F:iron ion binding"/>
    <property type="evidence" value="ECO:0007669"/>
    <property type="project" value="InterPro"/>
</dbReference>
<protein>
    <submittedName>
        <fullName evidence="3">Nfu1p</fullName>
    </submittedName>
</protein>
<dbReference type="GO" id="GO:0051536">
    <property type="term" value="F:iron-sulfur cluster binding"/>
    <property type="evidence" value="ECO:0007669"/>
    <property type="project" value="InterPro"/>
</dbReference>
<dbReference type="GO" id="GO:0005739">
    <property type="term" value="C:mitochondrion"/>
    <property type="evidence" value="ECO:0007669"/>
    <property type="project" value="TreeGrafter"/>
</dbReference>
<dbReference type="RefSeq" id="XP_018733747.1">
    <property type="nucleotide sequence ID" value="XM_018881126.1"/>
</dbReference>
<dbReference type="InterPro" id="IPR001075">
    <property type="entry name" value="NIF_FeS_clus_asmbl_NifU_C"/>
</dbReference>
<evidence type="ECO:0000313" key="3">
    <source>
        <dbReference type="EMBL" id="ANB11270.1"/>
    </source>
</evidence>
<gene>
    <name evidence="3" type="primary">NFU1</name>
    <name evidence="3" type="ORF">AWJ20_4073</name>
</gene>
<dbReference type="GeneID" id="30036165"/>
<dbReference type="SUPFAM" id="SSF110836">
    <property type="entry name" value="Hypothetical protein SAV1430"/>
    <property type="match status" value="1"/>
</dbReference>
<dbReference type="FunFam" id="3.30.300.130:FF:000001">
    <property type="entry name" value="NFU1 iron-sulfur cluster scaffold"/>
    <property type="match status" value="1"/>
</dbReference>
<evidence type="ECO:0000256" key="1">
    <source>
        <dbReference type="ARBA" id="ARBA00006420"/>
    </source>
</evidence>
<dbReference type="Gene3D" id="3.30.1370.70">
    <property type="entry name" value="Scaffold protein Nfu/NifU, N-terminal domain"/>
    <property type="match status" value="1"/>
</dbReference>
<accession>A0A167C680</accession>
<dbReference type="EMBL" id="CP014500">
    <property type="protein sequence ID" value="ANB11270.1"/>
    <property type="molecule type" value="Genomic_DNA"/>
</dbReference>
<sequence length="285" mass="31136">MYRVQRLNRLVQTVSGVASLAGSTGLRTAAGAGGRCYYHRPAVMGSRLQATKSRFVPLVSSRSMYIQTSATPNDDALKFLPSQEVLGDGARTIEYLSGRDAHSSPLARKLFAVDGVRSVMFGPDFITVEKDPESNWIYLKPEIFSLLTEHLSAGGPVVLEGTEAASDTLPSEEDSEVVSMIKELIDTRIRPAIQEDGGDLEYRGFTDDGIVQLKLRGACRSCDSSSVTLKNGIESMLMHYVEEVTGVEQVLDPEEEVSLKEFDKLEKKLEAAKQSAPEDQMAPSL</sequence>
<evidence type="ECO:0000313" key="4">
    <source>
        <dbReference type="Proteomes" id="UP000189580"/>
    </source>
</evidence>
<organism evidence="3 4">
    <name type="scientific">Sugiyamaella lignohabitans</name>
    <dbReference type="NCBI Taxonomy" id="796027"/>
    <lineage>
        <taxon>Eukaryota</taxon>
        <taxon>Fungi</taxon>
        <taxon>Dikarya</taxon>
        <taxon>Ascomycota</taxon>
        <taxon>Saccharomycotina</taxon>
        <taxon>Dipodascomycetes</taxon>
        <taxon>Dipodascales</taxon>
        <taxon>Trichomonascaceae</taxon>
        <taxon>Sugiyamaella</taxon>
    </lineage>
</organism>
<dbReference type="AlphaFoldDB" id="A0A167C680"/>
<dbReference type="PANTHER" id="PTHR11178">
    <property type="entry name" value="IRON-SULFUR CLUSTER SCAFFOLD PROTEIN NFU-RELATED"/>
    <property type="match status" value="1"/>
</dbReference>